<evidence type="ECO:0000313" key="1">
    <source>
        <dbReference type="EMBL" id="KAK7008184.1"/>
    </source>
</evidence>
<dbReference type="AlphaFoldDB" id="A0AAW0AIG2"/>
<evidence type="ECO:0000313" key="2">
    <source>
        <dbReference type="Proteomes" id="UP001362999"/>
    </source>
</evidence>
<dbReference type="EMBL" id="JAWWNJ010000068">
    <property type="protein sequence ID" value="KAK7008184.1"/>
    <property type="molecule type" value="Genomic_DNA"/>
</dbReference>
<accession>A0AAW0AIG2</accession>
<protein>
    <recommendedName>
        <fullName evidence="3">F-box domain-containing protein</fullName>
    </recommendedName>
</protein>
<sequence length="406" mass="45097">MANNSRCSAIVHIPAEVTEEILAHSLQSSYSWYSEMALKRTLIHTSYFWTTLVLEINVPTPYLLFLIQRAISTKKLLDVTIDTGNTIWEGLFGLIPLRALGDGGELLRTVFVLTQGQRSLALILGAMRIGQALRLERVEFSLDAERVLDRPTALPGIPSPFLTSVSLEKVIPIWDDDGFLNNTKELRLGGFHMTLSWHRLCAVLTASSKVNSLALLDLRCEGLPILVQPVAMPQVTSFELLFGHPEDITIVNYIYMPNATTVKVIGLRNAPWDLLFDTCSDLLLNAKDLTIALGPGELPSPTLFYTFPVLSFLDVRNCALEFVNSIVGHAGSSSDARYPCLQRMVTFGGMTTETAMAIAACTGAEKLVLYEALNRVDPYNFCRWTVVGAEVEKLKLYIENERQLRS</sequence>
<name>A0AAW0AIG2_9AGAR</name>
<proteinExistence type="predicted"/>
<organism evidence="1 2">
    <name type="scientific">Favolaschia claudopus</name>
    <dbReference type="NCBI Taxonomy" id="2862362"/>
    <lineage>
        <taxon>Eukaryota</taxon>
        <taxon>Fungi</taxon>
        <taxon>Dikarya</taxon>
        <taxon>Basidiomycota</taxon>
        <taxon>Agaricomycotina</taxon>
        <taxon>Agaricomycetes</taxon>
        <taxon>Agaricomycetidae</taxon>
        <taxon>Agaricales</taxon>
        <taxon>Marasmiineae</taxon>
        <taxon>Mycenaceae</taxon>
        <taxon>Favolaschia</taxon>
    </lineage>
</organism>
<comment type="caution">
    <text evidence="1">The sequence shown here is derived from an EMBL/GenBank/DDBJ whole genome shotgun (WGS) entry which is preliminary data.</text>
</comment>
<gene>
    <name evidence="1" type="ORF">R3P38DRAFT_2791521</name>
</gene>
<keyword evidence="2" id="KW-1185">Reference proteome</keyword>
<dbReference type="Proteomes" id="UP001362999">
    <property type="component" value="Unassembled WGS sequence"/>
</dbReference>
<reference evidence="1 2" key="1">
    <citation type="journal article" date="2024" name="J Genomics">
        <title>Draft genome sequencing and assembly of Favolaschia claudopus CIRM-BRFM 2984 isolated from oak limbs.</title>
        <authorList>
            <person name="Navarro D."/>
            <person name="Drula E."/>
            <person name="Chaduli D."/>
            <person name="Cazenave R."/>
            <person name="Ahrendt S."/>
            <person name="Wang J."/>
            <person name="Lipzen A."/>
            <person name="Daum C."/>
            <person name="Barry K."/>
            <person name="Grigoriev I.V."/>
            <person name="Favel A."/>
            <person name="Rosso M.N."/>
            <person name="Martin F."/>
        </authorList>
    </citation>
    <scope>NUCLEOTIDE SEQUENCE [LARGE SCALE GENOMIC DNA]</scope>
    <source>
        <strain evidence="1 2">CIRM-BRFM 2984</strain>
    </source>
</reference>
<evidence type="ECO:0008006" key="3">
    <source>
        <dbReference type="Google" id="ProtNLM"/>
    </source>
</evidence>